<evidence type="ECO:0000313" key="1">
    <source>
        <dbReference type="EMBL" id="CEM55057.1"/>
    </source>
</evidence>
<protein>
    <submittedName>
        <fullName evidence="1">Uncharacterized protein</fullName>
    </submittedName>
</protein>
<accession>A0A0G4ICW4</accession>
<dbReference type="VEuPathDB" id="CryptoDB:Cvel_2305"/>
<proteinExistence type="predicted"/>
<reference evidence="1" key="1">
    <citation type="submission" date="2014-11" db="EMBL/GenBank/DDBJ databases">
        <authorList>
            <person name="Otto D Thomas"/>
            <person name="Naeem Raeece"/>
        </authorList>
    </citation>
    <scope>NUCLEOTIDE SEQUENCE</scope>
</reference>
<sequence length="188" mass="21093">MPEKSMFSSVIAVAKEVRLSVRGGARSGQGNRLAHKGVLKNLADCVCVTVLILHQAKMVREVLNLLPYKKPFAKELPDYLFIQTRCLVVVLIDHSIFGLDENFYASGEVWQGDLLWVFRMGYRATVKCIKMVDESTAVLNTTRLVTSLIFVLFITRKVSARLNGFLLSVPGVGVLREETASFQLFHLF</sequence>
<dbReference type="EMBL" id="CDMZ01005842">
    <property type="protein sequence ID" value="CEM55057.1"/>
    <property type="molecule type" value="Genomic_DNA"/>
</dbReference>
<gene>
    <name evidence="1" type="ORF">Cvel_2305</name>
</gene>
<name>A0A0G4ICW4_9ALVE</name>
<dbReference type="AlphaFoldDB" id="A0A0G4ICW4"/>
<organism evidence="1">
    <name type="scientific">Chromera velia CCMP2878</name>
    <dbReference type="NCBI Taxonomy" id="1169474"/>
    <lineage>
        <taxon>Eukaryota</taxon>
        <taxon>Sar</taxon>
        <taxon>Alveolata</taxon>
        <taxon>Colpodellida</taxon>
        <taxon>Chromeraceae</taxon>
        <taxon>Chromera</taxon>
    </lineage>
</organism>